<reference evidence="2 3" key="1">
    <citation type="journal article" date="2024" name="Proc. Natl. Acad. Sci. U.S.A.">
        <title>The evolutionary genomics of adaptation to stress in wild rhizobium bacteria.</title>
        <authorList>
            <person name="Kehlet-Delgado H."/>
            <person name="Montoya A.P."/>
            <person name="Jensen K.T."/>
            <person name="Wendlandt C.E."/>
            <person name="Dexheimer C."/>
            <person name="Roberts M."/>
            <person name="Torres Martinez L."/>
            <person name="Friesen M.L."/>
            <person name="Griffitts J.S."/>
            <person name="Porter S.S."/>
        </authorList>
    </citation>
    <scope>NUCLEOTIDE SEQUENCE [LARGE SCALE GENOMIC DNA]</scope>
    <source>
        <strain evidence="2 3">M0641</strain>
    </source>
</reference>
<dbReference type="Proteomes" id="UP001433071">
    <property type="component" value="Unassembled WGS sequence"/>
</dbReference>
<sequence>MDVRNLVAKLSAAMLRRRAAAPPILFRPIRNSLADIPLKPQARPPYRPRRPIRPASNM</sequence>
<feature type="region of interest" description="Disordered" evidence="1">
    <location>
        <begin position="37"/>
        <end position="58"/>
    </location>
</feature>
<organism evidence="2 3">
    <name type="scientific">Mesorhizobium caraganae</name>
    <dbReference type="NCBI Taxonomy" id="483206"/>
    <lineage>
        <taxon>Bacteria</taxon>
        <taxon>Pseudomonadati</taxon>
        <taxon>Pseudomonadota</taxon>
        <taxon>Alphaproteobacteria</taxon>
        <taxon>Hyphomicrobiales</taxon>
        <taxon>Phyllobacteriaceae</taxon>
        <taxon>Mesorhizobium</taxon>
    </lineage>
</organism>
<accession>A0ABV1Z5I8</accession>
<keyword evidence="3" id="KW-1185">Reference proteome</keyword>
<protein>
    <submittedName>
        <fullName evidence="2">Uncharacterized protein</fullName>
    </submittedName>
</protein>
<gene>
    <name evidence="2" type="ORF">NKI36_25205</name>
</gene>
<evidence type="ECO:0000313" key="3">
    <source>
        <dbReference type="Proteomes" id="UP001433071"/>
    </source>
</evidence>
<dbReference type="RefSeq" id="WP_352561124.1">
    <property type="nucleotide sequence ID" value="NZ_JAMYQB010000024.1"/>
</dbReference>
<evidence type="ECO:0000256" key="1">
    <source>
        <dbReference type="SAM" id="MobiDB-lite"/>
    </source>
</evidence>
<comment type="caution">
    <text evidence="2">The sequence shown here is derived from an EMBL/GenBank/DDBJ whole genome shotgun (WGS) entry which is preliminary data.</text>
</comment>
<dbReference type="EMBL" id="JAMYQB010000024">
    <property type="protein sequence ID" value="MER9407335.1"/>
    <property type="molecule type" value="Genomic_DNA"/>
</dbReference>
<name>A0ABV1Z5I8_9HYPH</name>
<evidence type="ECO:0000313" key="2">
    <source>
        <dbReference type="EMBL" id="MER9407335.1"/>
    </source>
</evidence>
<proteinExistence type="predicted"/>